<dbReference type="Pfam" id="PF00076">
    <property type="entry name" value="RRM_1"/>
    <property type="match status" value="1"/>
</dbReference>
<dbReference type="GO" id="GO:0005634">
    <property type="term" value="C:nucleus"/>
    <property type="evidence" value="ECO:0007669"/>
    <property type="project" value="TreeGrafter"/>
</dbReference>
<feature type="compositionally biased region" description="Basic and acidic residues" evidence="3">
    <location>
        <begin position="8"/>
        <end position="25"/>
    </location>
</feature>
<dbReference type="InterPro" id="IPR000504">
    <property type="entry name" value="RRM_dom"/>
</dbReference>
<reference evidence="5" key="1">
    <citation type="journal article" date="2020" name="J. Eukaryot. Microbiol.">
        <title>De novo Sequencing, Assembly and Annotation of the Transcriptome for the Free-Living Testate Amoeba Arcella intermedia.</title>
        <authorList>
            <person name="Ribeiro G.M."/>
            <person name="Porfirio-Sousa A.L."/>
            <person name="Maurer-Alcala X.X."/>
            <person name="Katz L.A."/>
            <person name="Lahr D.J.G."/>
        </authorList>
    </citation>
    <scope>NUCLEOTIDE SEQUENCE</scope>
</reference>
<feature type="domain" description="RRM" evidence="4">
    <location>
        <begin position="101"/>
        <end position="179"/>
    </location>
</feature>
<dbReference type="SMART" id="SM00360">
    <property type="entry name" value="RRM"/>
    <property type="match status" value="1"/>
</dbReference>
<feature type="region of interest" description="Disordered" evidence="3">
    <location>
        <begin position="1"/>
        <end position="98"/>
    </location>
</feature>
<evidence type="ECO:0000313" key="5">
    <source>
        <dbReference type="EMBL" id="NDV36789.1"/>
    </source>
</evidence>
<dbReference type="EMBL" id="GIBP01007820">
    <property type="protein sequence ID" value="NDV36789.1"/>
    <property type="molecule type" value="Transcribed_RNA"/>
</dbReference>
<dbReference type="PROSITE" id="PS50102">
    <property type="entry name" value="RRM"/>
    <property type="match status" value="1"/>
</dbReference>
<proteinExistence type="predicted"/>
<keyword evidence="1 2" id="KW-0694">RNA-binding</keyword>
<dbReference type="PANTHER" id="PTHR19965:SF82">
    <property type="entry name" value="THO COMPLEX SUBUNIT 4"/>
    <property type="match status" value="1"/>
</dbReference>
<dbReference type="InterPro" id="IPR035979">
    <property type="entry name" value="RBD_domain_sf"/>
</dbReference>
<evidence type="ECO:0000256" key="2">
    <source>
        <dbReference type="PROSITE-ProRule" id="PRU00176"/>
    </source>
</evidence>
<organism evidence="5">
    <name type="scientific">Arcella intermedia</name>
    <dbReference type="NCBI Taxonomy" id="1963864"/>
    <lineage>
        <taxon>Eukaryota</taxon>
        <taxon>Amoebozoa</taxon>
        <taxon>Tubulinea</taxon>
        <taxon>Elardia</taxon>
        <taxon>Arcellinida</taxon>
        <taxon>Sphaerothecina</taxon>
        <taxon>Arcellidae</taxon>
        <taxon>Arcella</taxon>
    </lineage>
</organism>
<protein>
    <recommendedName>
        <fullName evidence="4">RRM domain-containing protein</fullName>
    </recommendedName>
</protein>
<dbReference type="CDD" id="cd12418">
    <property type="entry name" value="RRM_Aly_REF_like"/>
    <property type="match status" value="1"/>
</dbReference>
<dbReference type="AlphaFoldDB" id="A0A6B2LI48"/>
<dbReference type="PANTHER" id="PTHR19965">
    <property type="entry name" value="RNA AND EXPORT FACTOR BINDING PROTEIN"/>
    <property type="match status" value="1"/>
</dbReference>
<accession>A0A6B2LI48</accession>
<dbReference type="Gene3D" id="3.30.70.330">
    <property type="match status" value="1"/>
</dbReference>
<dbReference type="GO" id="GO:0006406">
    <property type="term" value="P:mRNA export from nucleus"/>
    <property type="evidence" value="ECO:0007669"/>
    <property type="project" value="TreeGrafter"/>
</dbReference>
<evidence type="ECO:0000256" key="1">
    <source>
        <dbReference type="ARBA" id="ARBA00022884"/>
    </source>
</evidence>
<feature type="compositionally biased region" description="Basic and acidic residues" evidence="3">
    <location>
        <begin position="41"/>
        <end position="64"/>
    </location>
</feature>
<feature type="compositionally biased region" description="Low complexity" evidence="3">
    <location>
        <begin position="27"/>
        <end position="38"/>
    </location>
</feature>
<dbReference type="InterPro" id="IPR051229">
    <property type="entry name" value="ALYREF_mRNA_export"/>
</dbReference>
<dbReference type="InterPro" id="IPR012677">
    <property type="entry name" value="Nucleotide-bd_a/b_plait_sf"/>
</dbReference>
<dbReference type="SUPFAM" id="SSF54928">
    <property type="entry name" value="RNA-binding domain, RBD"/>
    <property type="match status" value="1"/>
</dbReference>
<dbReference type="GO" id="GO:0003729">
    <property type="term" value="F:mRNA binding"/>
    <property type="evidence" value="ECO:0007669"/>
    <property type="project" value="TreeGrafter"/>
</dbReference>
<name>A0A6B2LI48_9EUKA</name>
<evidence type="ECO:0000256" key="3">
    <source>
        <dbReference type="SAM" id="MobiDB-lite"/>
    </source>
</evidence>
<sequence>MNKTLDQIVKEGKQKDRKNRGDRNRRPPSNRSSGGPVRRNQRSERISRTPYSRPEEADQDKWGHDGFSQQNNSNNNGNGGRTVRTFSRPQGATHERAQYGTKITIENLKYDVLEPDLKELMEPCGTAEYIKVLYDEKTGRSEGKADIIFNSKTDAENAVQRYDGSSIDGQPMTVKLIGRVKIPGTGSPERNSGSFRYFNSILWISFL</sequence>
<evidence type="ECO:0000259" key="4">
    <source>
        <dbReference type="PROSITE" id="PS50102"/>
    </source>
</evidence>